<reference evidence="2 3" key="1">
    <citation type="submission" date="2021-03" db="EMBL/GenBank/DDBJ databases">
        <title>Sequencing the genomes of 1000 actinobacteria strains.</title>
        <authorList>
            <person name="Klenk H.-P."/>
        </authorList>
    </citation>
    <scope>NUCLEOTIDE SEQUENCE [LARGE SCALE GENOMIC DNA]</scope>
    <source>
        <strain evidence="2 3">DSM 12936</strain>
    </source>
</reference>
<evidence type="ECO:0000313" key="2">
    <source>
        <dbReference type="EMBL" id="MBP2417870.1"/>
    </source>
</evidence>
<dbReference type="EMBL" id="JAGIOB010000001">
    <property type="protein sequence ID" value="MBP2417870.1"/>
    <property type="molecule type" value="Genomic_DNA"/>
</dbReference>
<evidence type="ECO:0000313" key="3">
    <source>
        <dbReference type="Proteomes" id="UP000758168"/>
    </source>
</evidence>
<accession>A0ABS4ZAT6</accession>
<name>A0ABS4ZAT6_9ACTN</name>
<comment type="caution">
    <text evidence="2">The sequence shown here is derived from an EMBL/GenBank/DDBJ whole genome shotgun (WGS) entry which is preliminary data.</text>
</comment>
<protein>
    <submittedName>
        <fullName evidence="2">Cytochrome c-type biogenesis protein CcmH/NrfG</fullName>
    </submittedName>
</protein>
<organism evidence="2 3">
    <name type="scientific">Microlunatus capsulatus</name>
    <dbReference type="NCBI Taxonomy" id="99117"/>
    <lineage>
        <taxon>Bacteria</taxon>
        <taxon>Bacillati</taxon>
        <taxon>Actinomycetota</taxon>
        <taxon>Actinomycetes</taxon>
        <taxon>Propionibacteriales</taxon>
        <taxon>Propionibacteriaceae</taxon>
        <taxon>Microlunatus</taxon>
    </lineage>
</organism>
<sequence length="67" mass="7568">MAPTTVTTIVLVLFGLGLLAMSGWAWFGSWQPVVRRSPQPLDDDDVEAAVAQLRRAIEDHERRHRAR</sequence>
<dbReference type="Proteomes" id="UP000758168">
    <property type="component" value="Unassembled WGS sequence"/>
</dbReference>
<keyword evidence="1" id="KW-0472">Membrane</keyword>
<evidence type="ECO:0000256" key="1">
    <source>
        <dbReference type="SAM" id="Phobius"/>
    </source>
</evidence>
<proteinExistence type="predicted"/>
<gene>
    <name evidence="2" type="ORF">JOF54_002792</name>
</gene>
<dbReference type="RefSeq" id="WP_210056903.1">
    <property type="nucleotide sequence ID" value="NZ_BAAAMH010000010.1"/>
</dbReference>
<keyword evidence="1" id="KW-1133">Transmembrane helix</keyword>
<feature type="transmembrane region" description="Helical" evidence="1">
    <location>
        <begin position="6"/>
        <end position="27"/>
    </location>
</feature>
<keyword evidence="1" id="KW-0812">Transmembrane</keyword>
<keyword evidence="3" id="KW-1185">Reference proteome</keyword>